<comment type="caution">
    <text evidence="1">The sequence shown here is derived from an EMBL/GenBank/DDBJ whole genome shotgun (WGS) entry which is preliminary data.</text>
</comment>
<dbReference type="EMBL" id="BRXW01000205">
    <property type="protein sequence ID" value="GMI13956.1"/>
    <property type="molecule type" value="Genomic_DNA"/>
</dbReference>
<protein>
    <submittedName>
        <fullName evidence="1">Uncharacterized protein</fullName>
    </submittedName>
</protein>
<reference evidence="2" key="1">
    <citation type="journal article" date="2023" name="Commun. Biol.">
        <title>Genome analysis of Parmales, the sister group of diatoms, reveals the evolutionary specialization of diatoms from phago-mixotrophs to photoautotrophs.</title>
        <authorList>
            <person name="Ban H."/>
            <person name="Sato S."/>
            <person name="Yoshikawa S."/>
            <person name="Yamada K."/>
            <person name="Nakamura Y."/>
            <person name="Ichinomiya M."/>
            <person name="Sato N."/>
            <person name="Blanc-Mathieu R."/>
            <person name="Endo H."/>
            <person name="Kuwata A."/>
            <person name="Ogata H."/>
        </authorList>
    </citation>
    <scope>NUCLEOTIDE SEQUENCE [LARGE SCALE GENOMIC DNA]</scope>
    <source>
        <strain evidence="2">NIES 3700</strain>
    </source>
</reference>
<dbReference type="AlphaFoldDB" id="A0A9W7KWN3"/>
<organism evidence="1 2">
    <name type="scientific">Triparma laevis f. longispina</name>
    <dbReference type="NCBI Taxonomy" id="1714387"/>
    <lineage>
        <taxon>Eukaryota</taxon>
        <taxon>Sar</taxon>
        <taxon>Stramenopiles</taxon>
        <taxon>Ochrophyta</taxon>
        <taxon>Bolidophyceae</taxon>
        <taxon>Parmales</taxon>
        <taxon>Triparmaceae</taxon>
        <taxon>Triparma</taxon>
    </lineage>
</organism>
<dbReference type="Proteomes" id="UP001165122">
    <property type="component" value="Unassembled WGS sequence"/>
</dbReference>
<keyword evidence="2" id="KW-1185">Reference proteome</keyword>
<name>A0A9W7KWN3_9STRA</name>
<evidence type="ECO:0000313" key="2">
    <source>
        <dbReference type="Proteomes" id="UP001165122"/>
    </source>
</evidence>
<sequence>MSNPATPLKIYNLPSYIFTTIRRNPLCPLLTTSNFAEGWPHLLFSSTTSTSLTTSDRDLAFFSYRLALMVRKEENGLNFQVLARFICGSEEAIRYFLNPINNIDMEGLTLDDMWE</sequence>
<accession>A0A9W7KWN3</accession>
<proteinExistence type="predicted"/>
<gene>
    <name evidence="1" type="ORF">TrLO_g7629</name>
</gene>
<evidence type="ECO:0000313" key="1">
    <source>
        <dbReference type="EMBL" id="GMI13956.1"/>
    </source>
</evidence>